<dbReference type="AlphaFoldDB" id="A0A5N5DWD7"/>
<protein>
    <submittedName>
        <fullName evidence="1">Uncharacterized protein</fullName>
    </submittedName>
</protein>
<evidence type="ECO:0000313" key="1">
    <source>
        <dbReference type="EMBL" id="KAB2581322.1"/>
    </source>
</evidence>
<dbReference type="Proteomes" id="UP000325902">
    <property type="component" value="Unassembled WGS sequence"/>
</dbReference>
<reference evidence="1 2" key="1">
    <citation type="journal article" date="2019" name="Sci. Rep.">
        <title>A multi-omics analysis of the grapevine pathogen Lasiodiplodia theobromae reveals that temperature affects the expression of virulence- and pathogenicity-related genes.</title>
        <authorList>
            <person name="Felix C."/>
            <person name="Meneses R."/>
            <person name="Goncalves M.F.M."/>
            <person name="Tilleman L."/>
            <person name="Duarte A.S."/>
            <person name="Jorrin-Novo J.V."/>
            <person name="Van de Peer Y."/>
            <person name="Deforce D."/>
            <person name="Van Nieuwerburgh F."/>
            <person name="Esteves A.C."/>
            <person name="Alves A."/>
        </authorList>
    </citation>
    <scope>NUCLEOTIDE SEQUENCE [LARGE SCALE GENOMIC DNA]</scope>
    <source>
        <strain evidence="1 2">LA-SOL3</strain>
    </source>
</reference>
<evidence type="ECO:0000313" key="2">
    <source>
        <dbReference type="Proteomes" id="UP000325902"/>
    </source>
</evidence>
<sequence>MAPVPHSYKYYIPKDHQNDWDYRMNMYDVEEGVVSMMEGHCSRAHPLPSTPRFKVADILSDAGTVRLGHLVKTDQPYGWRVLIRQKGEFYRAQLVTIEQFHNGSMAVELEIMEMLFDCREFRPKNKWIRMESEHHCTGLSMFLIMAGRHCKSVERALCSLDKRIMKEIESLKPRW</sequence>
<accession>A0A5N5DWD7</accession>
<gene>
    <name evidence="1" type="ORF">DBV05_g105</name>
</gene>
<proteinExistence type="predicted"/>
<comment type="caution">
    <text evidence="1">The sequence shown here is derived from an EMBL/GenBank/DDBJ whole genome shotgun (WGS) entry which is preliminary data.</text>
</comment>
<keyword evidence="2" id="KW-1185">Reference proteome</keyword>
<dbReference type="EMBL" id="VCHE01000001">
    <property type="protein sequence ID" value="KAB2581322.1"/>
    <property type="molecule type" value="Genomic_DNA"/>
</dbReference>
<organism evidence="1 2">
    <name type="scientific">Lasiodiplodia theobromae</name>
    <dbReference type="NCBI Taxonomy" id="45133"/>
    <lineage>
        <taxon>Eukaryota</taxon>
        <taxon>Fungi</taxon>
        <taxon>Dikarya</taxon>
        <taxon>Ascomycota</taxon>
        <taxon>Pezizomycotina</taxon>
        <taxon>Dothideomycetes</taxon>
        <taxon>Dothideomycetes incertae sedis</taxon>
        <taxon>Botryosphaeriales</taxon>
        <taxon>Botryosphaeriaceae</taxon>
        <taxon>Lasiodiplodia</taxon>
    </lineage>
</organism>
<name>A0A5N5DWD7_9PEZI</name>